<proteinExistence type="predicted"/>
<evidence type="ECO:0000313" key="1">
    <source>
        <dbReference type="EMBL" id="QNE90543.1"/>
    </source>
</evidence>
<protein>
    <submittedName>
        <fullName evidence="1">Uncharacterized protein</fullName>
    </submittedName>
</protein>
<organism evidence="1 2">
    <name type="scientific">Corynebacterium incognita</name>
    <dbReference type="NCBI Taxonomy" id="2754725"/>
    <lineage>
        <taxon>Bacteria</taxon>
        <taxon>Bacillati</taxon>
        <taxon>Actinomycetota</taxon>
        <taxon>Actinomycetes</taxon>
        <taxon>Mycobacteriales</taxon>
        <taxon>Corynebacteriaceae</taxon>
        <taxon>Corynebacterium</taxon>
    </lineage>
</organism>
<sequence>MMNPIDYVRWMGIAAWTCGAEIPRRSVVVAPGPVPGRIVIQSTGGNAQVLTGIEREHMHIQWLLGGAPRDEGALDYVYHQQLNITTPEDCDGTFAVVDVARVGAQDYSPEASLELARRYGSTEAGARLAEHIPSWNRAEPLGLLALAVREYFTEAVVRERTREFVRAAGVLGCGRLAYSVTSSSSPMTLHALAGEPLFSRDVVEHLIERAQVFANTFGSEVDCHGAFPELSLHTEFPATVHEPDAEGIAISLYRIPLSADMLPAPWVGEEHNVILHRDPHSDSVQARAFVPGESIVDQRIHVGGYLDSAAVVAEMQQDSMAADPHGLGAHATKEVLWESLATWGQAAAGAVHAVRANNVTRVGDSIDQPLMAIEVSPQAPAGAVAHDVCDVLDALGVGASVDFPVQVVSEPIPRSEGLPALWPRALGARQLAVTDRALALAAVRAVVRETRASWVGVRHERDVDGEHRIMVAVAGESSGELERLVHASVASSFPGAQVTCEVIDASALNDAAAWITAAGYHPVSGYLPAFMQLERYAMPGAPYGCASATM</sequence>
<keyword evidence="2" id="KW-1185">Reference proteome</keyword>
<name>A0A7G7CSH7_9CORY</name>
<dbReference type="KEGG" id="cik:H0194_05930"/>
<reference evidence="1 2" key="1">
    <citation type="submission" date="2020-07" db="EMBL/GenBank/DDBJ databases">
        <title>Complete genome and description of Corynebacterium incognita strain Marseille-Q3630 sp. nov.</title>
        <authorList>
            <person name="Boxberger M."/>
        </authorList>
    </citation>
    <scope>NUCLEOTIDE SEQUENCE [LARGE SCALE GENOMIC DNA]</scope>
    <source>
        <strain evidence="1 2">Marseille-Q3630</strain>
    </source>
</reference>
<dbReference type="EMBL" id="CP059404">
    <property type="protein sequence ID" value="QNE90543.1"/>
    <property type="molecule type" value="Genomic_DNA"/>
</dbReference>
<dbReference type="Proteomes" id="UP000515743">
    <property type="component" value="Chromosome"/>
</dbReference>
<evidence type="ECO:0000313" key="2">
    <source>
        <dbReference type="Proteomes" id="UP000515743"/>
    </source>
</evidence>
<gene>
    <name evidence="1" type="ORF">H0194_05930</name>
</gene>
<accession>A0A7G7CSH7</accession>
<dbReference type="AlphaFoldDB" id="A0A7G7CSH7"/>